<feature type="compositionally biased region" description="Basic residues" evidence="1">
    <location>
        <begin position="41"/>
        <end position="50"/>
    </location>
</feature>
<sequence length="50" mass="5846">IDPNTESVEDLMQRFQDSFRVPNTPTDMSHYQHVMHSSSTGRRRVPSNTR</sequence>
<organism evidence="2 3">
    <name type="scientific">Scophthalmus maximus</name>
    <name type="common">Turbot</name>
    <name type="synonym">Psetta maxima</name>
    <dbReference type="NCBI Taxonomy" id="52904"/>
    <lineage>
        <taxon>Eukaryota</taxon>
        <taxon>Metazoa</taxon>
        <taxon>Chordata</taxon>
        <taxon>Craniata</taxon>
        <taxon>Vertebrata</taxon>
        <taxon>Euteleostomi</taxon>
        <taxon>Actinopterygii</taxon>
        <taxon>Neopterygii</taxon>
        <taxon>Teleostei</taxon>
        <taxon>Neoteleostei</taxon>
        <taxon>Acanthomorphata</taxon>
        <taxon>Carangaria</taxon>
        <taxon>Pleuronectiformes</taxon>
        <taxon>Pleuronectoidei</taxon>
        <taxon>Scophthalmidae</taxon>
        <taxon>Scophthalmus</taxon>
    </lineage>
</organism>
<gene>
    <name evidence="2" type="ORF">SMAX5B_013789</name>
</gene>
<reference evidence="2 3" key="1">
    <citation type="submission" date="2017-12" db="EMBL/GenBank/DDBJ databases">
        <title>Integrating genomic resources of turbot (Scophthalmus maximus) in depth evaluation of genetic and physical mapping variation across individuals.</title>
        <authorList>
            <person name="Martinez P."/>
        </authorList>
    </citation>
    <scope>NUCLEOTIDE SEQUENCE [LARGE SCALE GENOMIC DNA]</scope>
</reference>
<protein>
    <submittedName>
        <fullName evidence="2">Putative astrotactin-2-like</fullName>
    </submittedName>
</protein>
<proteinExistence type="predicted"/>
<accession>A0A2U9CHZ3</accession>
<dbReference type="EMBL" id="CP026258">
    <property type="protein sequence ID" value="AWP15346.1"/>
    <property type="molecule type" value="Genomic_DNA"/>
</dbReference>
<keyword evidence="3" id="KW-1185">Reference proteome</keyword>
<dbReference type="Proteomes" id="UP000246464">
    <property type="component" value="Chromosome 16"/>
</dbReference>
<feature type="compositionally biased region" description="Polar residues" evidence="1">
    <location>
        <begin position="21"/>
        <end position="40"/>
    </location>
</feature>
<feature type="non-terminal residue" evidence="2">
    <location>
        <position position="50"/>
    </location>
</feature>
<feature type="region of interest" description="Disordered" evidence="1">
    <location>
        <begin position="20"/>
        <end position="50"/>
    </location>
</feature>
<feature type="non-terminal residue" evidence="2">
    <location>
        <position position="1"/>
    </location>
</feature>
<evidence type="ECO:0000313" key="3">
    <source>
        <dbReference type="Proteomes" id="UP000246464"/>
    </source>
</evidence>
<dbReference type="AlphaFoldDB" id="A0A2U9CHZ3"/>
<evidence type="ECO:0000313" key="2">
    <source>
        <dbReference type="EMBL" id="AWP15346.1"/>
    </source>
</evidence>
<evidence type="ECO:0000256" key="1">
    <source>
        <dbReference type="SAM" id="MobiDB-lite"/>
    </source>
</evidence>
<name>A0A2U9CHZ3_SCOMX</name>